<organism evidence="1 2">
    <name type="scientific">Agromyces seonyuensis</name>
    <dbReference type="NCBI Taxonomy" id="2662446"/>
    <lineage>
        <taxon>Bacteria</taxon>
        <taxon>Bacillati</taxon>
        <taxon>Actinomycetota</taxon>
        <taxon>Actinomycetes</taxon>
        <taxon>Micrococcales</taxon>
        <taxon>Microbacteriaceae</taxon>
        <taxon>Agromyces</taxon>
    </lineage>
</organism>
<evidence type="ECO:0000313" key="2">
    <source>
        <dbReference type="Proteomes" id="UP000438182"/>
    </source>
</evidence>
<accession>A0A6I4NX34</accession>
<evidence type="ECO:0000313" key="1">
    <source>
        <dbReference type="EMBL" id="MWB98860.1"/>
    </source>
</evidence>
<dbReference type="Proteomes" id="UP000438182">
    <property type="component" value="Unassembled WGS sequence"/>
</dbReference>
<dbReference type="EMBL" id="WSTA01000039">
    <property type="protein sequence ID" value="MWB98860.1"/>
    <property type="molecule type" value="Genomic_DNA"/>
</dbReference>
<dbReference type="AlphaFoldDB" id="A0A6I4NX34"/>
<sequence>MTASGSEPAPERSELEQATAWLEQITGDPLAGAVRGVLELVDVPEPVGRGRFRPVELGGIASAEGVPPTPVRLSVVLDRRHWPAAGARLPARIPPARPADLEVDWDALRR</sequence>
<gene>
    <name evidence="1" type="ORF">GB864_09910</name>
</gene>
<proteinExistence type="predicted"/>
<comment type="caution">
    <text evidence="1">The sequence shown here is derived from an EMBL/GenBank/DDBJ whole genome shotgun (WGS) entry which is preliminary data.</text>
</comment>
<reference evidence="1 2" key="1">
    <citation type="submission" date="2019-12" db="EMBL/GenBank/DDBJ databases">
        <authorList>
            <person name="Kim Y.S."/>
        </authorList>
    </citation>
    <scope>NUCLEOTIDE SEQUENCE [LARGE SCALE GENOMIC DNA]</scope>
    <source>
        <strain evidence="1 2">MMS17-SY077</strain>
    </source>
</reference>
<keyword evidence="2" id="KW-1185">Reference proteome</keyword>
<protein>
    <submittedName>
        <fullName evidence="1">Uncharacterized protein</fullName>
    </submittedName>
</protein>
<dbReference type="RefSeq" id="WP_160424572.1">
    <property type="nucleotide sequence ID" value="NZ_WSTA01000039.1"/>
</dbReference>
<name>A0A6I4NX34_9MICO</name>